<dbReference type="GeneID" id="18924654"/>
<feature type="region of interest" description="Disordered" evidence="1">
    <location>
        <begin position="1"/>
        <end position="132"/>
    </location>
</feature>
<gene>
    <name evidence="2" type="ORF">MELLADRAFT_112381</name>
</gene>
<reference evidence="3" key="1">
    <citation type="journal article" date="2011" name="Proc. Natl. Acad. Sci. U.S.A.">
        <title>Obligate biotrophy features unraveled by the genomic analysis of rust fungi.</title>
        <authorList>
            <person name="Duplessis S."/>
            <person name="Cuomo C.A."/>
            <person name="Lin Y.-C."/>
            <person name="Aerts A."/>
            <person name="Tisserant E."/>
            <person name="Veneault-Fourrey C."/>
            <person name="Joly D.L."/>
            <person name="Hacquard S."/>
            <person name="Amselem J."/>
            <person name="Cantarel B.L."/>
            <person name="Chiu R."/>
            <person name="Coutinho P.M."/>
            <person name="Feau N."/>
            <person name="Field M."/>
            <person name="Frey P."/>
            <person name="Gelhaye E."/>
            <person name="Goldberg J."/>
            <person name="Grabherr M.G."/>
            <person name="Kodira C.D."/>
            <person name="Kohler A."/>
            <person name="Kuees U."/>
            <person name="Lindquist E.A."/>
            <person name="Lucas S.M."/>
            <person name="Mago R."/>
            <person name="Mauceli E."/>
            <person name="Morin E."/>
            <person name="Murat C."/>
            <person name="Pangilinan J.L."/>
            <person name="Park R."/>
            <person name="Pearson M."/>
            <person name="Quesneville H."/>
            <person name="Rouhier N."/>
            <person name="Sakthikumar S."/>
            <person name="Salamov A.A."/>
            <person name="Schmutz J."/>
            <person name="Selles B."/>
            <person name="Shapiro H."/>
            <person name="Tanguay P."/>
            <person name="Tuskan G.A."/>
            <person name="Henrissat B."/>
            <person name="Van de Peer Y."/>
            <person name="Rouze P."/>
            <person name="Ellis J.G."/>
            <person name="Dodds P.N."/>
            <person name="Schein J.E."/>
            <person name="Zhong S."/>
            <person name="Hamelin R.C."/>
            <person name="Grigoriev I.V."/>
            <person name="Szabo L.J."/>
            <person name="Martin F."/>
        </authorList>
    </citation>
    <scope>NUCLEOTIDE SEQUENCE [LARGE SCALE GENOMIC DNA]</scope>
    <source>
        <strain evidence="3">98AG31 / pathotype 3-4-7</strain>
    </source>
</reference>
<proteinExistence type="predicted"/>
<evidence type="ECO:0000256" key="1">
    <source>
        <dbReference type="SAM" id="MobiDB-lite"/>
    </source>
</evidence>
<name>F4S6A8_MELLP</name>
<dbReference type="HOGENOM" id="CLU_1532943_0_0_1"/>
<dbReference type="InParanoid" id="F4S6A8"/>
<keyword evidence="3" id="KW-1185">Reference proteome</keyword>
<evidence type="ECO:0000313" key="3">
    <source>
        <dbReference type="Proteomes" id="UP000001072"/>
    </source>
</evidence>
<feature type="compositionally biased region" description="Polar residues" evidence="1">
    <location>
        <begin position="104"/>
        <end position="113"/>
    </location>
</feature>
<accession>F4S6A8</accession>
<organism evidence="3">
    <name type="scientific">Melampsora larici-populina (strain 98AG31 / pathotype 3-4-7)</name>
    <name type="common">Poplar leaf rust fungus</name>
    <dbReference type="NCBI Taxonomy" id="747676"/>
    <lineage>
        <taxon>Eukaryota</taxon>
        <taxon>Fungi</taxon>
        <taxon>Dikarya</taxon>
        <taxon>Basidiomycota</taxon>
        <taxon>Pucciniomycotina</taxon>
        <taxon>Pucciniomycetes</taxon>
        <taxon>Pucciniales</taxon>
        <taxon>Melampsoraceae</taxon>
        <taxon>Melampsora</taxon>
    </lineage>
</organism>
<dbReference type="VEuPathDB" id="FungiDB:MELLADRAFT_112381"/>
<feature type="compositionally biased region" description="Polar residues" evidence="1">
    <location>
        <begin position="21"/>
        <end position="30"/>
    </location>
</feature>
<dbReference type="Proteomes" id="UP000001072">
    <property type="component" value="Unassembled WGS sequence"/>
</dbReference>
<dbReference type="AlphaFoldDB" id="F4S6A8"/>
<feature type="compositionally biased region" description="Polar residues" evidence="1">
    <location>
        <begin position="70"/>
        <end position="80"/>
    </location>
</feature>
<evidence type="ECO:0000313" key="2">
    <source>
        <dbReference type="EMBL" id="EGF99781.1"/>
    </source>
</evidence>
<protein>
    <submittedName>
        <fullName evidence="2">Uncharacterized protein</fullName>
    </submittedName>
</protein>
<dbReference type="RefSeq" id="XP_007416931.1">
    <property type="nucleotide sequence ID" value="XM_007416869.1"/>
</dbReference>
<dbReference type="KEGG" id="mlr:MELLADRAFT_112381"/>
<dbReference type="EMBL" id="GL883154">
    <property type="protein sequence ID" value="EGF99781.1"/>
    <property type="molecule type" value="Genomic_DNA"/>
</dbReference>
<sequence length="175" mass="19101">MPIQSTISFVPTKPAPEEASSGCTTPGRSSQLDRPDMVSPTTDDLRRRALSDWPISDVVNPREKRGHSVGSDSSANQSDGSVARKSKIAKMENYPSGEDLSLPNAVQSSSRVTIDSPLAGSEDDHQKVKKTSRNLDANEKACLLAYYGEPFYLKTEVSICRISFLRSRCQPSVPK</sequence>